<feature type="non-terminal residue" evidence="2">
    <location>
        <position position="1"/>
    </location>
</feature>
<protein>
    <submittedName>
        <fullName evidence="2">Uncharacterized protein</fullName>
    </submittedName>
</protein>
<dbReference type="AlphaFoldDB" id="A0A392RTD3"/>
<evidence type="ECO:0000313" key="3">
    <source>
        <dbReference type="Proteomes" id="UP000265520"/>
    </source>
</evidence>
<organism evidence="2 3">
    <name type="scientific">Trifolium medium</name>
    <dbReference type="NCBI Taxonomy" id="97028"/>
    <lineage>
        <taxon>Eukaryota</taxon>
        <taxon>Viridiplantae</taxon>
        <taxon>Streptophyta</taxon>
        <taxon>Embryophyta</taxon>
        <taxon>Tracheophyta</taxon>
        <taxon>Spermatophyta</taxon>
        <taxon>Magnoliopsida</taxon>
        <taxon>eudicotyledons</taxon>
        <taxon>Gunneridae</taxon>
        <taxon>Pentapetalae</taxon>
        <taxon>rosids</taxon>
        <taxon>fabids</taxon>
        <taxon>Fabales</taxon>
        <taxon>Fabaceae</taxon>
        <taxon>Papilionoideae</taxon>
        <taxon>50 kb inversion clade</taxon>
        <taxon>NPAAA clade</taxon>
        <taxon>Hologalegina</taxon>
        <taxon>IRL clade</taxon>
        <taxon>Trifolieae</taxon>
        <taxon>Trifolium</taxon>
    </lineage>
</organism>
<evidence type="ECO:0000256" key="1">
    <source>
        <dbReference type="SAM" id="MobiDB-lite"/>
    </source>
</evidence>
<feature type="region of interest" description="Disordered" evidence="1">
    <location>
        <begin position="1"/>
        <end position="33"/>
    </location>
</feature>
<keyword evidence="3" id="KW-1185">Reference proteome</keyword>
<comment type="caution">
    <text evidence="2">The sequence shown here is derived from an EMBL/GenBank/DDBJ whole genome shotgun (WGS) entry which is preliminary data.</text>
</comment>
<feature type="compositionally biased region" description="Basic and acidic residues" evidence="1">
    <location>
        <begin position="13"/>
        <end position="27"/>
    </location>
</feature>
<evidence type="ECO:0000313" key="2">
    <source>
        <dbReference type="EMBL" id="MCI39898.1"/>
    </source>
</evidence>
<name>A0A392RTD3_9FABA</name>
<sequence length="33" mass="3504">PSHHRSLPAVEGDVPHNPDSKHPEHGSDALAVL</sequence>
<dbReference type="EMBL" id="LXQA010273238">
    <property type="protein sequence ID" value="MCI39898.1"/>
    <property type="molecule type" value="Genomic_DNA"/>
</dbReference>
<accession>A0A392RTD3</accession>
<proteinExistence type="predicted"/>
<reference evidence="2 3" key="1">
    <citation type="journal article" date="2018" name="Front. Plant Sci.">
        <title>Red Clover (Trifolium pratense) and Zigzag Clover (T. medium) - A Picture of Genomic Similarities and Differences.</title>
        <authorList>
            <person name="Dluhosova J."/>
            <person name="Istvanek J."/>
            <person name="Nedelnik J."/>
            <person name="Repkova J."/>
        </authorList>
    </citation>
    <scope>NUCLEOTIDE SEQUENCE [LARGE SCALE GENOMIC DNA]</scope>
    <source>
        <strain evidence="3">cv. 10/8</strain>
        <tissue evidence="2">Leaf</tissue>
    </source>
</reference>
<dbReference type="Proteomes" id="UP000265520">
    <property type="component" value="Unassembled WGS sequence"/>
</dbReference>